<keyword evidence="7" id="KW-1185">Reference proteome</keyword>
<protein>
    <submittedName>
        <fullName evidence="8">Proteinase T-like</fullName>
    </submittedName>
</protein>
<proteinExistence type="inferred from homology"/>
<keyword evidence="4 5" id="KW-0720">Serine protease</keyword>
<dbReference type="CDD" id="cd04077">
    <property type="entry name" value="Peptidases_S8_PCSK9_ProteinaseK_like"/>
    <property type="match status" value="1"/>
</dbReference>
<dbReference type="AlphaFoldDB" id="A0A1S3K194"/>
<evidence type="ECO:0000313" key="8">
    <source>
        <dbReference type="RefSeq" id="XP_013416159.1"/>
    </source>
</evidence>
<dbReference type="PANTHER" id="PTHR43806:SF11">
    <property type="entry name" value="CEREVISIN-RELATED"/>
    <property type="match status" value="1"/>
</dbReference>
<keyword evidence="3 5" id="KW-0378">Hydrolase</keyword>
<dbReference type="PROSITE" id="PS51892">
    <property type="entry name" value="SUBTILASE"/>
    <property type="match status" value="1"/>
</dbReference>
<feature type="domain" description="Peptidase S8/S53" evidence="6">
    <location>
        <begin position="99"/>
        <end position="345"/>
    </location>
</feature>
<comment type="similarity">
    <text evidence="1 5">Belongs to the peptidase S8 family.</text>
</comment>
<dbReference type="Gene3D" id="3.40.50.200">
    <property type="entry name" value="Peptidase S8/S53 domain"/>
    <property type="match status" value="1"/>
</dbReference>
<reference evidence="8" key="1">
    <citation type="submission" date="2025-08" db="UniProtKB">
        <authorList>
            <consortium name="RefSeq"/>
        </authorList>
    </citation>
    <scope>IDENTIFICATION</scope>
    <source>
        <tissue evidence="8">Gonads</tissue>
    </source>
</reference>
<dbReference type="InterPro" id="IPR036852">
    <property type="entry name" value="Peptidase_S8/S53_dom_sf"/>
</dbReference>
<dbReference type="KEGG" id="lak:106177807"/>
<dbReference type="InterPro" id="IPR000209">
    <property type="entry name" value="Peptidase_S8/S53_dom"/>
</dbReference>
<evidence type="ECO:0000256" key="4">
    <source>
        <dbReference type="ARBA" id="ARBA00022825"/>
    </source>
</evidence>
<evidence type="ECO:0000259" key="6">
    <source>
        <dbReference type="Pfam" id="PF00082"/>
    </source>
</evidence>
<dbReference type="GO" id="GO:0006508">
    <property type="term" value="P:proteolysis"/>
    <property type="evidence" value="ECO:0007669"/>
    <property type="project" value="UniProtKB-KW"/>
</dbReference>
<feature type="active site" description="Charge relay system" evidence="5">
    <location>
        <position position="142"/>
    </location>
</feature>
<dbReference type="PRINTS" id="PR00723">
    <property type="entry name" value="SUBTILISIN"/>
</dbReference>
<gene>
    <name evidence="8" type="primary">LOC106177807</name>
</gene>
<organism evidence="7 8">
    <name type="scientific">Lingula anatina</name>
    <name type="common">Brachiopod</name>
    <name type="synonym">Lingula unguis</name>
    <dbReference type="NCBI Taxonomy" id="7574"/>
    <lineage>
        <taxon>Eukaryota</taxon>
        <taxon>Metazoa</taxon>
        <taxon>Spiralia</taxon>
        <taxon>Lophotrochozoa</taxon>
        <taxon>Brachiopoda</taxon>
        <taxon>Linguliformea</taxon>
        <taxon>Lingulata</taxon>
        <taxon>Lingulida</taxon>
        <taxon>Linguloidea</taxon>
        <taxon>Lingulidae</taxon>
        <taxon>Lingula</taxon>
    </lineage>
</organism>
<feature type="active site" description="Charge relay system" evidence="5">
    <location>
        <position position="108"/>
    </location>
</feature>
<dbReference type="InterPro" id="IPR034193">
    <property type="entry name" value="PCSK9_ProteinaseK-like"/>
</dbReference>
<keyword evidence="2 5" id="KW-0645">Protease</keyword>
<dbReference type="OrthoDB" id="206201at2759"/>
<evidence type="ECO:0000313" key="7">
    <source>
        <dbReference type="Proteomes" id="UP000085678"/>
    </source>
</evidence>
<dbReference type="InterPro" id="IPR023827">
    <property type="entry name" value="Peptidase_S8_Asp-AS"/>
</dbReference>
<evidence type="ECO:0000256" key="5">
    <source>
        <dbReference type="PROSITE-ProRule" id="PRU01240"/>
    </source>
</evidence>
<dbReference type="Pfam" id="PF00082">
    <property type="entry name" value="Peptidase_S8"/>
    <property type="match status" value="1"/>
</dbReference>
<dbReference type="GO" id="GO:0005615">
    <property type="term" value="C:extracellular space"/>
    <property type="evidence" value="ECO:0007669"/>
    <property type="project" value="TreeGrafter"/>
</dbReference>
<name>A0A1S3K194_LINAN</name>
<feature type="active site" description="Charge relay system" evidence="5">
    <location>
        <position position="308"/>
    </location>
</feature>
<dbReference type="InParanoid" id="A0A1S3K194"/>
<dbReference type="RefSeq" id="XP_013416159.1">
    <property type="nucleotide sequence ID" value="XM_013560705.1"/>
</dbReference>
<dbReference type="InterPro" id="IPR015500">
    <property type="entry name" value="Peptidase_S8_subtilisin-rel"/>
</dbReference>
<dbReference type="PANTHER" id="PTHR43806">
    <property type="entry name" value="PEPTIDASE S8"/>
    <property type="match status" value="1"/>
</dbReference>
<evidence type="ECO:0000256" key="1">
    <source>
        <dbReference type="ARBA" id="ARBA00011073"/>
    </source>
</evidence>
<dbReference type="SUPFAM" id="SSF52743">
    <property type="entry name" value="Subtilisin-like"/>
    <property type="match status" value="1"/>
</dbReference>
<dbReference type="InterPro" id="IPR050131">
    <property type="entry name" value="Peptidase_S8_subtilisin-like"/>
</dbReference>
<accession>A0A1S3K194</accession>
<dbReference type="Proteomes" id="UP000085678">
    <property type="component" value="Unplaced"/>
</dbReference>
<sequence>MKALVLNDSVDYKIRHTYFIGENNFAGFSFGTSDEYVVRQLRSRPEVQFVEPNNWMVLCTLCEAENTKQKGRDLWGLSRINNRKRCSNDVTYAYERDAGKGVYVYVVDTGIDVSNPEFGGRAIWGADVSYESLNREKDLNGHGTRSASIIGSKTFGVAKYATLVAVKVGDANDNLRFVKNDDVLAGLAWVSEHHKNRSAGTNSSVKSVINLGATLAKHSASLESAVKAIVDLNIPVVVAVGNEFGDASHHSPSRNNTIRVGATDRKDALWYMSHNVGSNFGSAVDILAPGENIWAMGLNGPDLKNGTSNSAAFVSGVIASYLTNMTQEMHPSKIKEWLLSSATHGMINIRDKEGTANKLLYMYCNGPIVNTVSPGN</sequence>
<dbReference type="GO" id="GO:0004252">
    <property type="term" value="F:serine-type endopeptidase activity"/>
    <property type="evidence" value="ECO:0007669"/>
    <property type="project" value="UniProtKB-UniRule"/>
</dbReference>
<dbReference type="GeneID" id="106177807"/>
<dbReference type="PROSITE" id="PS00136">
    <property type="entry name" value="SUBTILASE_ASP"/>
    <property type="match status" value="1"/>
</dbReference>
<evidence type="ECO:0000256" key="2">
    <source>
        <dbReference type="ARBA" id="ARBA00022670"/>
    </source>
</evidence>
<evidence type="ECO:0000256" key="3">
    <source>
        <dbReference type="ARBA" id="ARBA00022801"/>
    </source>
</evidence>